<gene>
    <name evidence="2" type="ORF">ACFSJH_01550</name>
</gene>
<accession>A0ABW4YG31</accession>
<keyword evidence="3" id="KW-1185">Reference proteome</keyword>
<keyword evidence="1" id="KW-0812">Transmembrane</keyword>
<name>A0ABW4YG31_9BACL</name>
<protein>
    <recommendedName>
        <fullName evidence="4">50S ribosomal protein L33</fullName>
    </recommendedName>
</protein>
<sequence>MMKNTVTKQRARKLVGKKIYAVQKNGKVVSGKLVKIQGNTLYISPSRSKSSRKGKKVHTKCIIALTLLGIIAIGAIAWGASANFGGGCGKGDCGNQGHYGYNDSYGFW</sequence>
<keyword evidence="1" id="KW-1133">Transmembrane helix</keyword>
<dbReference type="EMBL" id="JBHUHO010000005">
    <property type="protein sequence ID" value="MFD2114439.1"/>
    <property type="molecule type" value="Genomic_DNA"/>
</dbReference>
<dbReference type="RefSeq" id="WP_377769423.1">
    <property type="nucleotide sequence ID" value="NZ_JBHUHO010000005.1"/>
</dbReference>
<organism evidence="2 3">
    <name type="scientific">Paenibacillus yanchengensis</name>
    <dbReference type="NCBI Taxonomy" id="2035833"/>
    <lineage>
        <taxon>Bacteria</taxon>
        <taxon>Bacillati</taxon>
        <taxon>Bacillota</taxon>
        <taxon>Bacilli</taxon>
        <taxon>Bacillales</taxon>
        <taxon>Paenibacillaceae</taxon>
        <taxon>Paenibacillus</taxon>
    </lineage>
</organism>
<reference evidence="3" key="1">
    <citation type="journal article" date="2019" name="Int. J. Syst. Evol. Microbiol.">
        <title>The Global Catalogue of Microorganisms (GCM) 10K type strain sequencing project: providing services to taxonomists for standard genome sequencing and annotation.</title>
        <authorList>
            <consortium name="The Broad Institute Genomics Platform"/>
            <consortium name="The Broad Institute Genome Sequencing Center for Infectious Disease"/>
            <person name="Wu L."/>
            <person name="Ma J."/>
        </authorList>
    </citation>
    <scope>NUCLEOTIDE SEQUENCE [LARGE SCALE GENOMIC DNA]</scope>
    <source>
        <strain evidence="3">GH52</strain>
    </source>
</reference>
<evidence type="ECO:0000313" key="2">
    <source>
        <dbReference type="EMBL" id="MFD2114439.1"/>
    </source>
</evidence>
<evidence type="ECO:0000313" key="3">
    <source>
        <dbReference type="Proteomes" id="UP001597362"/>
    </source>
</evidence>
<comment type="caution">
    <text evidence="2">The sequence shown here is derived from an EMBL/GenBank/DDBJ whole genome shotgun (WGS) entry which is preliminary data.</text>
</comment>
<evidence type="ECO:0008006" key="4">
    <source>
        <dbReference type="Google" id="ProtNLM"/>
    </source>
</evidence>
<feature type="transmembrane region" description="Helical" evidence="1">
    <location>
        <begin position="57"/>
        <end position="80"/>
    </location>
</feature>
<proteinExistence type="predicted"/>
<dbReference type="Proteomes" id="UP001597362">
    <property type="component" value="Unassembled WGS sequence"/>
</dbReference>
<evidence type="ECO:0000256" key="1">
    <source>
        <dbReference type="SAM" id="Phobius"/>
    </source>
</evidence>
<keyword evidence="1" id="KW-0472">Membrane</keyword>